<dbReference type="EMBL" id="PJNW01000002">
    <property type="protein sequence ID" value="PKR90169.1"/>
    <property type="molecule type" value="Genomic_DNA"/>
</dbReference>
<dbReference type="AlphaFoldDB" id="A0A1I4R6C0"/>
<gene>
    <name evidence="1" type="ORF">CXZ10_01910</name>
</gene>
<protein>
    <submittedName>
        <fullName evidence="1">Flagellar protein FlgN</fullName>
    </submittedName>
</protein>
<dbReference type="Proteomes" id="UP000233491">
    <property type="component" value="Unassembled WGS sequence"/>
</dbReference>
<organism evidence="1 2">
    <name type="scientific">Pleomorphomonas diazotrophica</name>
    <dbReference type="NCBI Taxonomy" id="1166257"/>
    <lineage>
        <taxon>Bacteria</taxon>
        <taxon>Pseudomonadati</taxon>
        <taxon>Pseudomonadota</taxon>
        <taxon>Alphaproteobacteria</taxon>
        <taxon>Hyphomicrobiales</taxon>
        <taxon>Pleomorphomonadaceae</taxon>
        <taxon>Pleomorphomonas</taxon>
    </lineage>
</organism>
<accession>A0A1I4R6C0</accession>
<proteinExistence type="predicted"/>
<sequence>MSVALQENRPRLVTSPEIAGKLVEKLGNAMEDLLVLLREETALVKAGKLRQAGELAMDKEEKAALYTRLMLAARDEIETLKGYVPDATAALLKRHELFRSEVQINLAVLDTARDVAEDILRTVATEVGQAETPAVYGRSGHAQAAYAMSARGVAVNRSL</sequence>
<keyword evidence="1" id="KW-0966">Cell projection</keyword>
<name>A0A1I4R6C0_9HYPH</name>
<comment type="caution">
    <text evidence="1">The sequence shown here is derived from an EMBL/GenBank/DDBJ whole genome shotgun (WGS) entry which is preliminary data.</text>
</comment>
<keyword evidence="1" id="KW-0969">Cilium</keyword>
<keyword evidence="2" id="KW-1185">Reference proteome</keyword>
<reference evidence="1 2" key="1">
    <citation type="submission" date="2017-12" db="EMBL/GenBank/DDBJ databases">
        <title>Anaerobic carbon monoxide metabolism by Pleomorphomonas carboxyditropha sp. nov., a new mesophilic hydrogenogenic carboxidotroph.</title>
        <authorList>
            <person name="Esquivel-Elizondo S."/>
            <person name="Krajmalnik-Brown R."/>
        </authorList>
    </citation>
    <scope>NUCLEOTIDE SEQUENCE [LARGE SCALE GENOMIC DNA]</scope>
    <source>
        <strain evidence="1 2">R5-392</strain>
    </source>
</reference>
<keyword evidence="1" id="KW-0282">Flagellum</keyword>
<dbReference type="RefSeq" id="WP_101287266.1">
    <property type="nucleotide sequence ID" value="NZ_FOUQ01000001.1"/>
</dbReference>
<dbReference type="OrthoDB" id="7677847at2"/>
<evidence type="ECO:0000313" key="1">
    <source>
        <dbReference type="EMBL" id="PKR90169.1"/>
    </source>
</evidence>
<evidence type="ECO:0000313" key="2">
    <source>
        <dbReference type="Proteomes" id="UP000233491"/>
    </source>
</evidence>